<feature type="signal peptide" evidence="5">
    <location>
        <begin position="1"/>
        <end position="16"/>
    </location>
</feature>
<keyword evidence="4" id="KW-0472">Membrane</keyword>
<dbReference type="KEGG" id="nbe:Back2_20520"/>
<dbReference type="InterPro" id="IPR013783">
    <property type="entry name" value="Ig-like_fold"/>
</dbReference>
<feature type="domain" description="SD-repeat containing protein B" evidence="6">
    <location>
        <begin position="24"/>
        <end position="138"/>
    </location>
</feature>
<evidence type="ECO:0000256" key="4">
    <source>
        <dbReference type="SAM" id="Phobius"/>
    </source>
</evidence>
<accession>A0A3G9INY9</accession>
<comment type="subcellular location">
    <subcellularLocation>
        <location evidence="1">Secreted</location>
    </subcellularLocation>
</comment>
<reference evidence="7 8" key="1">
    <citation type="submission" date="2018-11" db="EMBL/GenBank/DDBJ databases">
        <title>Complete genome sequence of Nocardioides baekrokdamisoli strain KCTC 39748.</title>
        <authorList>
            <person name="Kang S.W."/>
            <person name="Lee K.C."/>
            <person name="Kim K.K."/>
            <person name="Kim J.S."/>
            <person name="Kim D.S."/>
            <person name="Ko S.H."/>
            <person name="Yang S.H."/>
            <person name="Shin Y.K."/>
            <person name="Lee J.S."/>
        </authorList>
    </citation>
    <scope>NUCLEOTIDE SEQUENCE [LARGE SCALE GENOMIC DNA]</scope>
    <source>
        <strain evidence="7 8">KCTC 39748</strain>
    </source>
</reference>
<feature type="domain" description="SD-repeat containing protein B" evidence="6">
    <location>
        <begin position="293"/>
        <end position="402"/>
    </location>
</feature>
<dbReference type="InterPro" id="IPR033764">
    <property type="entry name" value="Sdr_B"/>
</dbReference>
<feature type="chain" id="PRO_5018048455" description="SD-repeat containing protein B domain-containing protein" evidence="5">
    <location>
        <begin position="17"/>
        <end position="474"/>
    </location>
</feature>
<evidence type="ECO:0000256" key="2">
    <source>
        <dbReference type="ARBA" id="ARBA00022525"/>
    </source>
</evidence>
<keyword evidence="8" id="KW-1185">Reference proteome</keyword>
<dbReference type="InterPro" id="IPR051417">
    <property type="entry name" value="SDr/BOS_complex"/>
</dbReference>
<dbReference type="PANTHER" id="PTHR23303:SF15">
    <property type="entry name" value="COLOSSIN-A"/>
    <property type="match status" value="1"/>
</dbReference>
<sequence>MMALVGPLLASGAAQAATSGSISGAAYMDLNGTMSRDAAESAVPGLTVRLLDSKGAAVASTTTGANGSYTFSGLTAGSYVVNVVCTAALSDAYPGCGFASSVTAGNQITTSGSDGGQNVGSAKPISVASGQTVTGIDAAVQPTRVVFQGRLWNDWNGNRTIDAGEPGLANVPVYLACGYYDNVSCASTRTDASGHYRFDVSATGLPFWTIVETTYPGPLTNELFGGGNLMGGLTDPSGAVRGNWADINGLSPVTANSGCYVTEADLVADCNGGGTFVPAGAIETVDGAYASSIAGTAWYDLNADKTRQSGEQRAAGVTVKLHDASGAVVATTTTSADGTYTFAVQPPGTYRVQVVAPHGWSFPDKGGNNDVVIKDPSATPQTGSATVTVVAGRTTTGIDAGLIRPAAVVTPTKHPASPVTPSSASGKTIRIDAGVPAAASSDATNADVLMALYMLGGALVVVGAYGLRRRASAN</sequence>
<gene>
    <name evidence="7" type="ORF">Back2_20520</name>
</gene>
<dbReference type="GO" id="GO:0005975">
    <property type="term" value="P:carbohydrate metabolic process"/>
    <property type="evidence" value="ECO:0007669"/>
    <property type="project" value="UniProtKB-ARBA"/>
</dbReference>
<keyword evidence="3 5" id="KW-0732">Signal</keyword>
<keyword evidence="4" id="KW-1133">Transmembrane helix</keyword>
<keyword evidence="4" id="KW-0812">Transmembrane</keyword>
<evidence type="ECO:0000259" key="6">
    <source>
        <dbReference type="Pfam" id="PF17210"/>
    </source>
</evidence>
<evidence type="ECO:0000256" key="1">
    <source>
        <dbReference type="ARBA" id="ARBA00004613"/>
    </source>
</evidence>
<dbReference type="GO" id="GO:0005576">
    <property type="term" value="C:extracellular region"/>
    <property type="evidence" value="ECO:0007669"/>
    <property type="project" value="UniProtKB-SubCell"/>
</dbReference>
<evidence type="ECO:0000256" key="3">
    <source>
        <dbReference type="ARBA" id="ARBA00022729"/>
    </source>
</evidence>
<keyword evidence="2" id="KW-0964">Secreted</keyword>
<feature type="transmembrane region" description="Helical" evidence="4">
    <location>
        <begin position="448"/>
        <end position="467"/>
    </location>
</feature>
<dbReference type="AlphaFoldDB" id="A0A3G9INY9"/>
<evidence type="ECO:0000313" key="8">
    <source>
        <dbReference type="Proteomes" id="UP000271573"/>
    </source>
</evidence>
<name>A0A3G9INY9_9ACTN</name>
<evidence type="ECO:0000313" key="7">
    <source>
        <dbReference type="EMBL" id="BBH17765.1"/>
    </source>
</evidence>
<dbReference type="Gene3D" id="2.60.40.10">
    <property type="entry name" value="Immunoglobulins"/>
    <property type="match status" value="3"/>
</dbReference>
<protein>
    <recommendedName>
        <fullName evidence="6">SD-repeat containing protein B domain-containing protein</fullName>
    </recommendedName>
</protein>
<evidence type="ECO:0000256" key="5">
    <source>
        <dbReference type="SAM" id="SignalP"/>
    </source>
</evidence>
<dbReference type="Pfam" id="PF17210">
    <property type="entry name" value="SdrD_B"/>
    <property type="match status" value="2"/>
</dbReference>
<dbReference type="PANTHER" id="PTHR23303">
    <property type="entry name" value="CARBOXYPEPTIDASE REGULATORY REGION-CONTAINING"/>
    <property type="match status" value="1"/>
</dbReference>
<organism evidence="7 8">
    <name type="scientific">Nocardioides baekrokdamisoli</name>
    <dbReference type="NCBI Taxonomy" id="1804624"/>
    <lineage>
        <taxon>Bacteria</taxon>
        <taxon>Bacillati</taxon>
        <taxon>Actinomycetota</taxon>
        <taxon>Actinomycetes</taxon>
        <taxon>Propionibacteriales</taxon>
        <taxon>Nocardioidaceae</taxon>
        <taxon>Nocardioides</taxon>
    </lineage>
</organism>
<proteinExistence type="predicted"/>
<dbReference type="SUPFAM" id="SSF117074">
    <property type="entry name" value="Hypothetical protein PA1324"/>
    <property type="match status" value="3"/>
</dbReference>
<dbReference type="EMBL" id="AP019307">
    <property type="protein sequence ID" value="BBH17765.1"/>
    <property type="molecule type" value="Genomic_DNA"/>
</dbReference>
<dbReference type="Proteomes" id="UP000271573">
    <property type="component" value="Chromosome"/>
</dbReference>